<evidence type="ECO:0000256" key="9">
    <source>
        <dbReference type="ARBA" id="ARBA00022621"/>
    </source>
</evidence>
<keyword evidence="12" id="KW-0274">FAD</keyword>
<dbReference type="PROSITE" id="PS01033">
    <property type="entry name" value="GLOBIN"/>
    <property type="match status" value="1"/>
</dbReference>
<dbReference type="SUPFAM" id="SSF52343">
    <property type="entry name" value="Ferredoxin reductase-like, C-terminal NADP-linked domain"/>
    <property type="match status" value="1"/>
</dbReference>
<evidence type="ECO:0000256" key="5">
    <source>
        <dbReference type="ARBA" id="ARBA00012229"/>
    </source>
</evidence>
<dbReference type="GO" id="GO:0005344">
    <property type="term" value="F:oxygen carrier activity"/>
    <property type="evidence" value="ECO:0007669"/>
    <property type="project" value="UniProtKB-KW"/>
</dbReference>
<dbReference type="InterPro" id="IPR008333">
    <property type="entry name" value="Cbr1-like_FAD-bd_dom"/>
</dbReference>
<evidence type="ECO:0000256" key="17">
    <source>
        <dbReference type="ARBA" id="ARBA00025094"/>
    </source>
</evidence>
<dbReference type="Proteomes" id="UP000310065">
    <property type="component" value="Chromosome L1"/>
</dbReference>
<evidence type="ECO:0000256" key="20">
    <source>
        <dbReference type="ARBA" id="ARBA00033187"/>
    </source>
</evidence>
<reference evidence="28 29" key="1">
    <citation type="submission" date="2019-05" db="EMBL/GenBank/DDBJ databases">
        <title>Complete genome sequence of Pseudoalteromonas sp. 16-SW-7(T) isolated from the Okhotsk Sea, Russia.</title>
        <authorList>
            <person name="Nguyen T.H."/>
            <person name="Nedashkovskaya O.I."/>
            <person name="Kim S.-G."/>
        </authorList>
    </citation>
    <scope>NUCLEOTIDE SEQUENCE [LARGE SCALE GENOMIC DNA]</scope>
    <source>
        <strain evidence="28 29">16-SW-7</strain>
    </source>
</reference>
<feature type="domain" description="Globin" evidence="25">
    <location>
        <begin position="1"/>
        <end position="138"/>
    </location>
</feature>
<evidence type="ECO:0000256" key="22">
    <source>
        <dbReference type="ARBA" id="ARBA00048649"/>
    </source>
</evidence>
<comment type="similarity">
    <text evidence="3">In the C-terminal section; belongs to the flavoprotein pyridine nucleotide cytochrome reductase family.</text>
</comment>
<keyword evidence="16" id="KW-0520">NAD</keyword>
<dbReference type="CDD" id="cd06184">
    <property type="entry name" value="flavohem_like_fad_nad_binding"/>
    <property type="match status" value="1"/>
</dbReference>
<dbReference type="KEGG" id="pdv:FFU37_14700"/>
<evidence type="ECO:0000256" key="23">
    <source>
        <dbReference type="ARBA" id="ARBA00049433"/>
    </source>
</evidence>
<dbReference type="InterPro" id="IPR017927">
    <property type="entry name" value="FAD-bd_FR_type"/>
</dbReference>
<keyword evidence="14 28" id="KW-0560">Oxidoreductase</keyword>
<dbReference type="GO" id="GO:0009636">
    <property type="term" value="P:response to toxic substance"/>
    <property type="evidence" value="ECO:0007669"/>
    <property type="project" value="UniProtKB-KW"/>
</dbReference>
<evidence type="ECO:0000256" key="11">
    <source>
        <dbReference type="ARBA" id="ARBA00022723"/>
    </source>
</evidence>
<protein>
    <recommendedName>
        <fullName evidence="6">Flavohemoprotein</fullName>
        <ecNumber evidence="5">1.14.12.17</ecNumber>
    </recommendedName>
    <alternativeName>
        <fullName evidence="19">Flavohemoglobin</fullName>
    </alternativeName>
    <alternativeName>
        <fullName evidence="18">Hemoglobin-like protein</fullName>
    </alternativeName>
    <alternativeName>
        <fullName evidence="20">Nitric oxide dioxygenase</fullName>
    </alternativeName>
</protein>
<evidence type="ECO:0000256" key="4">
    <source>
        <dbReference type="ARBA" id="ARBA00008414"/>
    </source>
</evidence>
<dbReference type="Gene3D" id="1.10.490.10">
    <property type="entry name" value="Globins"/>
    <property type="match status" value="1"/>
</dbReference>
<evidence type="ECO:0000256" key="7">
    <source>
        <dbReference type="ARBA" id="ARBA00022575"/>
    </source>
</evidence>
<evidence type="ECO:0000256" key="14">
    <source>
        <dbReference type="ARBA" id="ARBA00023002"/>
    </source>
</evidence>
<dbReference type="PROSITE" id="PS51384">
    <property type="entry name" value="FAD_FR"/>
    <property type="match status" value="1"/>
</dbReference>
<dbReference type="NCBIfam" id="NF009805">
    <property type="entry name" value="PRK13289.1"/>
    <property type="match status" value="1"/>
</dbReference>
<dbReference type="InterPro" id="IPR009050">
    <property type="entry name" value="Globin-like_sf"/>
</dbReference>
<evidence type="ECO:0000256" key="19">
    <source>
        <dbReference type="ARBA" id="ARBA00030929"/>
    </source>
</evidence>
<comment type="catalytic activity">
    <reaction evidence="22">
        <text>2 nitric oxide + NADH + 2 O2 = 2 nitrate + NAD(+) + H(+)</text>
        <dbReference type="Rhea" id="RHEA:19469"/>
        <dbReference type="ChEBI" id="CHEBI:15378"/>
        <dbReference type="ChEBI" id="CHEBI:15379"/>
        <dbReference type="ChEBI" id="CHEBI:16480"/>
        <dbReference type="ChEBI" id="CHEBI:17632"/>
        <dbReference type="ChEBI" id="CHEBI:57540"/>
        <dbReference type="ChEBI" id="CHEBI:57945"/>
        <dbReference type="EC" id="1.14.12.17"/>
    </reaction>
</comment>
<keyword evidence="24" id="KW-0813">Transport</keyword>
<evidence type="ECO:0000256" key="16">
    <source>
        <dbReference type="ARBA" id="ARBA00023027"/>
    </source>
</evidence>
<keyword evidence="7" id="KW-0216">Detoxification</keyword>
<evidence type="ECO:0000256" key="1">
    <source>
        <dbReference type="ARBA" id="ARBA00001970"/>
    </source>
</evidence>
<evidence type="ECO:0000313" key="29">
    <source>
        <dbReference type="Proteomes" id="UP000310065"/>
    </source>
</evidence>
<dbReference type="Proteomes" id="UP001242314">
    <property type="component" value="Unassembled WGS sequence"/>
</dbReference>
<evidence type="ECO:0000256" key="15">
    <source>
        <dbReference type="ARBA" id="ARBA00023004"/>
    </source>
</evidence>
<comment type="function">
    <text evidence="17">Is involved in NO detoxification in an aerobic process, termed nitric oxide dioxygenase (NOD) reaction that utilizes O(2) and NAD(P)H to convert NO to nitrate, which protects the bacterium from various noxious nitrogen compounds. Therefore, plays a central role in the inducible response to nitrosative stress.</text>
</comment>
<keyword evidence="10" id="KW-0285">Flavoprotein</keyword>
<evidence type="ECO:0000256" key="12">
    <source>
        <dbReference type="ARBA" id="ARBA00022827"/>
    </source>
</evidence>
<keyword evidence="9 24" id="KW-0561">Oxygen transport</keyword>
<comment type="cofactor">
    <cofactor evidence="2">
        <name>FAD</name>
        <dbReference type="ChEBI" id="CHEBI:57692"/>
    </cofactor>
</comment>
<dbReference type="PANTHER" id="PTHR43396">
    <property type="entry name" value="FLAVOHEMOPROTEIN"/>
    <property type="match status" value="1"/>
</dbReference>
<keyword evidence="30" id="KW-1185">Reference proteome</keyword>
<dbReference type="GO" id="GO:0071500">
    <property type="term" value="P:cellular response to nitrosative stress"/>
    <property type="evidence" value="ECO:0007669"/>
    <property type="project" value="TreeGrafter"/>
</dbReference>
<sequence length="393" mass="44028">MLSDKTIEIVKSTVPLLAQAGTVVTDHFYKRLFSHNPELKNIFNMANQDTGRQQFALFNALAAYAQNIDNLAVLKEALTRINHKHTSLNILPEHYPIVGAHLIGTLKELLPEQFTPDVEYAWREAYGVLADICITEEAALYEHSKNKHGGWAGTRQFEITNKQAESELVTSFTLTPVDGEAVITHKPGQYLGIKVKPEGAEYEEIRQYSISQKSNAKNYRISVKKELQPKPGMVSNHLHSLEQGTIVELYPPAGDFFLRNNTSPAVLISAGVGQTPMLAMLETLLSDNSNQEIMYLHACENTQQHSFSKYLNELNAVYNRLQTMTWFNQATEGADFTGLMNLNAVQAQLPLSNGDFYICGPAGFMAFIKNQLLELGVKNEQIHYEVFGPHQDL</sequence>
<feature type="domain" description="FAD-binding FR-type" evidence="26">
    <location>
        <begin position="152"/>
        <end position="259"/>
    </location>
</feature>
<evidence type="ECO:0000256" key="3">
    <source>
        <dbReference type="ARBA" id="ARBA00006401"/>
    </source>
</evidence>
<evidence type="ECO:0000256" key="13">
    <source>
        <dbReference type="ARBA" id="ARBA00022857"/>
    </source>
</evidence>
<dbReference type="Pfam" id="PF00175">
    <property type="entry name" value="NAD_binding_1"/>
    <property type="match status" value="1"/>
</dbReference>
<evidence type="ECO:0000256" key="24">
    <source>
        <dbReference type="RuleBase" id="RU000356"/>
    </source>
</evidence>
<dbReference type="GO" id="GO:0008941">
    <property type="term" value="F:nitric oxide dioxygenase NAD(P)H activity"/>
    <property type="evidence" value="ECO:0007669"/>
    <property type="project" value="UniProtKB-EC"/>
</dbReference>
<dbReference type="EC" id="1.14.12.17" evidence="5"/>
<evidence type="ECO:0000313" key="28">
    <source>
        <dbReference type="EMBL" id="QCU75633.1"/>
    </source>
</evidence>
<keyword evidence="11" id="KW-0479">Metal-binding</keyword>
<organism evidence="28 29">
    <name type="scientific">Pseudoalteromonas distincta</name>
    <dbReference type="NCBI Taxonomy" id="77608"/>
    <lineage>
        <taxon>Bacteria</taxon>
        <taxon>Pseudomonadati</taxon>
        <taxon>Pseudomonadota</taxon>
        <taxon>Gammaproteobacteria</taxon>
        <taxon>Alteromonadales</taxon>
        <taxon>Pseudoalteromonadaceae</taxon>
        <taxon>Pseudoalteromonas</taxon>
    </lineage>
</organism>
<dbReference type="GO" id="GO:0071949">
    <property type="term" value="F:FAD binding"/>
    <property type="evidence" value="ECO:0007669"/>
    <property type="project" value="TreeGrafter"/>
</dbReference>
<evidence type="ECO:0000259" key="25">
    <source>
        <dbReference type="PROSITE" id="PS01033"/>
    </source>
</evidence>
<dbReference type="InterPro" id="IPR017938">
    <property type="entry name" value="Riboflavin_synthase-like_b-brl"/>
</dbReference>
<dbReference type="InterPro" id="IPR000971">
    <property type="entry name" value="Globin"/>
</dbReference>
<comment type="cofactor">
    <cofactor evidence="21">
        <name>[2Fe-2S] cluster</name>
        <dbReference type="ChEBI" id="CHEBI:190135"/>
    </cofactor>
</comment>
<dbReference type="GeneID" id="88776909"/>
<dbReference type="GO" id="GO:0046872">
    <property type="term" value="F:metal ion binding"/>
    <property type="evidence" value="ECO:0007669"/>
    <property type="project" value="UniProtKB-KW"/>
</dbReference>
<keyword evidence="13" id="KW-0521">NADP</keyword>
<dbReference type="EMBL" id="CP040558">
    <property type="protein sequence ID" value="QCU75633.1"/>
    <property type="molecule type" value="Genomic_DNA"/>
</dbReference>
<dbReference type="RefSeq" id="WP_039489151.1">
    <property type="nucleotide sequence ID" value="NZ_CP040558.1"/>
</dbReference>
<comment type="cofactor">
    <cofactor evidence="1">
        <name>heme b</name>
        <dbReference type="ChEBI" id="CHEBI:60344"/>
    </cofactor>
</comment>
<dbReference type="Pfam" id="PF00042">
    <property type="entry name" value="Globin"/>
    <property type="match status" value="1"/>
</dbReference>
<evidence type="ECO:0000256" key="6">
    <source>
        <dbReference type="ARBA" id="ARBA00014637"/>
    </source>
</evidence>
<keyword evidence="8 24" id="KW-0349">Heme</keyword>
<dbReference type="Pfam" id="PF00970">
    <property type="entry name" value="FAD_binding_6"/>
    <property type="match status" value="1"/>
</dbReference>
<dbReference type="FunFam" id="1.10.490.10:FF:000003">
    <property type="entry name" value="Flavohemoprotein"/>
    <property type="match status" value="1"/>
</dbReference>
<dbReference type="FunFam" id="2.40.30.10:FF:000034">
    <property type="entry name" value="Flavohemoprotein"/>
    <property type="match status" value="1"/>
</dbReference>
<dbReference type="GO" id="GO:0019825">
    <property type="term" value="F:oxygen binding"/>
    <property type="evidence" value="ECO:0007669"/>
    <property type="project" value="InterPro"/>
</dbReference>
<dbReference type="SUPFAM" id="SSF63380">
    <property type="entry name" value="Riboflavin synthase domain-like"/>
    <property type="match status" value="1"/>
</dbReference>
<dbReference type="Gene3D" id="3.40.50.80">
    <property type="entry name" value="Nucleotide-binding domain of ferredoxin-NADP reductase (FNR) module"/>
    <property type="match status" value="1"/>
</dbReference>
<dbReference type="PRINTS" id="PR00410">
    <property type="entry name" value="PHEHYDRXLASE"/>
</dbReference>
<evidence type="ECO:0000313" key="30">
    <source>
        <dbReference type="Proteomes" id="UP001242314"/>
    </source>
</evidence>
<comment type="similarity">
    <text evidence="4">Belongs to the globin family. Two-domain flavohemoproteins subfamily.</text>
</comment>
<keyword evidence="15" id="KW-0408">Iron</keyword>
<evidence type="ECO:0000256" key="2">
    <source>
        <dbReference type="ARBA" id="ARBA00001974"/>
    </source>
</evidence>
<evidence type="ECO:0000256" key="21">
    <source>
        <dbReference type="ARBA" id="ARBA00034078"/>
    </source>
</evidence>
<dbReference type="EMBL" id="JASGWX010000020">
    <property type="protein sequence ID" value="MDP4485973.1"/>
    <property type="molecule type" value="Genomic_DNA"/>
</dbReference>
<evidence type="ECO:0000259" key="26">
    <source>
        <dbReference type="PROSITE" id="PS51384"/>
    </source>
</evidence>
<evidence type="ECO:0000313" key="27">
    <source>
        <dbReference type="EMBL" id="MDP4485973.1"/>
    </source>
</evidence>
<gene>
    <name evidence="28" type="primary">hmpA</name>
    <name evidence="28" type="ORF">FFU37_14700</name>
    <name evidence="27" type="ORF">QDH73_18350</name>
</gene>
<evidence type="ECO:0000256" key="10">
    <source>
        <dbReference type="ARBA" id="ARBA00022630"/>
    </source>
</evidence>
<reference evidence="27 30" key="2">
    <citation type="submission" date="2023-04" db="EMBL/GenBank/DDBJ databases">
        <title>Novel Pseudoalteromonas species isolated from Pacific coral.</title>
        <authorList>
            <person name="Videau P."/>
            <person name="Shlafstein M.D."/>
            <person name="Oline D.K."/>
            <person name="Strangman W.K."/>
            <person name="Hahnke R.L."/>
            <person name="Saw J.H."/>
            <person name="Ushijima B."/>
        </authorList>
    </citation>
    <scope>NUCLEOTIDE SEQUENCE [LARGE SCALE GENOMIC DNA]</scope>
    <source>
        <strain evidence="27 30">LMG 14908</strain>
    </source>
</reference>
<dbReference type="PANTHER" id="PTHR43396:SF3">
    <property type="entry name" value="FLAVOHEMOPROTEIN"/>
    <property type="match status" value="1"/>
</dbReference>
<dbReference type="InterPro" id="IPR001433">
    <property type="entry name" value="OxRdtase_FAD/NAD-bd"/>
</dbReference>
<evidence type="ECO:0000256" key="18">
    <source>
        <dbReference type="ARBA" id="ARBA00030024"/>
    </source>
</evidence>
<dbReference type="SUPFAM" id="SSF46458">
    <property type="entry name" value="Globin-like"/>
    <property type="match status" value="1"/>
</dbReference>
<evidence type="ECO:0000256" key="8">
    <source>
        <dbReference type="ARBA" id="ARBA00022617"/>
    </source>
</evidence>
<dbReference type="InterPro" id="IPR039261">
    <property type="entry name" value="FNR_nucleotide-bd"/>
</dbReference>
<accession>A0A4P9J411</accession>
<name>A0A4P9J411_9GAMM</name>
<dbReference type="GO" id="GO:0046210">
    <property type="term" value="P:nitric oxide catabolic process"/>
    <property type="evidence" value="ECO:0007669"/>
    <property type="project" value="TreeGrafter"/>
</dbReference>
<dbReference type="Gene3D" id="2.40.30.10">
    <property type="entry name" value="Translation factors"/>
    <property type="match status" value="1"/>
</dbReference>
<dbReference type="AlphaFoldDB" id="A0A4P9J411"/>
<dbReference type="FunFam" id="3.40.50.80:FF:000010">
    <property type="entry name" value="Flavohemoprotein"/>
    <property type="match status" value="1"/>
</dbReference>
<dbReference type="InterPro" id="IPR012292">
    <property type="entry name" value="Globin/Proto"/>
</dbReference>
<dbReference type="CDD" id="cd08922">
    <property type="entry name" value="FHb-globin"/>
    <property type="match status" value="1"/>
</dbReference>
<proteinExistence type="inferred from homology"/>
<dbReference type="GO" id="GO:0020037">
    <property type="term" value="F:heme binding"/>
    <property type="evidence" value="ECO:0007669"/>
    <property type="project" value="InterPro"/>
</dbReference>
<comment type="catalytic activity">
    <reaction evidence="23">
        <text>2 nitric oxide + NADPH + 2 O2 = 2 nitrate + NADP(+) + H(+)</text>
        <dbReference type="Rhea" id="RHEA:19465"/>
        <dbReference type="ChEBI" id="CHEBI:15378"/>
        <dbReference type="ChEBI" id="CHEBI:15379"/>
        <dbReference type="ChEBI" id="CHEBI:16480"/>
        <dbReference type="ChEBI" id="CHEBI:17632"/>
        <dbReference type="ChEBI" id="CHEBI:57783"/>
        <dbReference type="ChEBI" id="CHEBI:58349"/>
        <dbReference type="EC" id="1.14.12.17"/>
    </reaction>
</comment>